<keyword evidence="7 10" id="KW-0472">Membrane</keyword>
<dbReference type="Proteomes" id="UP000294359">
    <property type="component" value="Chromosome"/>
</dbReference>
<dbReference type="Gene3D" id="2.40.170.20">
    <property type="entry name" value="TonB-dependent receptor, beta-barrel domain"/>
    <property type="match status" value="1"/>
</dbReference>
<evidence type="ECO:0000313" key="18">
    <source>
        <dbReference type="Proteomes" id="UP000294359"/>
    </source>
</evidence>
<dbReference type="CDD" id="cd01347">
    <property type="entry name" value="ligand_gated_channel"/>
    <property type="match status" value="1"/>
</dbReference>
<dbReference type="InterPro" id="IPR000531">
    <property type="entry name" value="Beta-barrel_TonB"/>
</dbReference>
<feature type="domain" description="TonB-dependent receptor-like beta-barrel" evidence="14">
    <location>
        <begin position="274"/>
        <end position="712"/>
    </location>
</feature>
<dbReference type="PANTHER" id="PTHR40980:SF4">
    <property type="entry name" value="TONB-DEPENDENT RECEPTOR-LIKE BETA-BARREL DOMAIN-CONTAINING PROTEIN"/>
    <property type="match status" value="1"/>
</dbReference>
<evidence type="ECO:0000259" key="14">
    <source>
        <dbReference type="Pfam" id="PF00593"/>
    </source>
</evidence>
<keyword evidence="9 10" id="KW-0998">Cell outer membrane</keyword>
<evidence type="ECO:0000256" key="7">
    <source>
        <dbReference type="ARBA" id="ARBA00023136"/>
    </source>
</evidence>
<evidence type="ECO:0000313" key="16">
    <source>
        <dbReference type="EMBL" id="GGY89127.1"/>
    </source>
</evidence>
<feature type="region of interest" description="Disordered" evidence="12">
    <location>
        <begin position="513"/>
        <end position="540"/>
    </location>
</feature>
<dbReference type="RefSeq" id="WP_134382814.1">
    <property type="nucleotide sequence ID" value="NZ_BMWW01000003.1"/>
</dbReference>
<dbReference type="Gene3D" id="2.170.130.10">
    <property type="entry name" value="TonB-dependent receptor, plug domain"/>
    <property type="match status" value="1"/>
</dbReference>
<protein>
    <submittedName>
        <fullName evidence="17">TonB-dependent receptor</fullName>
    </submittedName>
</protein>
<dbReference type="Pfam" id="PF07715">
    <property type="entry name" value="Plug"/>
    <property type="match status" value="1"/>
</dbReference>
<evidence type="ECO:0000313" key="19">
    <source>
        <dbReference type="Proteomes" id="UP000619512"/>
    </source>
</evidence>
<evidence type="ECO:0000256" key="8">
    <source>
        <dbReference type="ARBA" id="ARBA00023170"/>
    </source>
</evidence>
<evidence type="ECO:0000256" key="12">
    <source>
        <dbReference type="SAM" id="MobiDB-lite"/>
    </source>
</evidence>
<dbReference type="Pfam" id="PF00593">
    <property type="entry name" value="TonB_dep_Rec_b-barrel"/>
    <property type="match status" value="1"/>
</dbReference>
<dbReference type="EMBL" id="CP038026">
    <property type="protein sequence ID" value="QBQ34862.1"/>
    <property type="molecule type" value="Genomic_DNA"/>
</dbReference>
<evidence type="ECO:0000256" key="6">
    <source>
        <dbReference type="ARBA" id="ARBA00023077"/>
    </source>
</evidence>
<name>A0A4P7BAJ6_9BURK</name>
<proteinExistence type="inferred from homology"/>
<keyword evidence="6 11" id="KW-0798">TonB box</keyword>
<evidence type="ECO:0000256" key="11">
    <source>
        <dbReference type="RuleBase" id="RU003357"/>
    </source>
</evidence>
<keyword evidence="13" id="KW-0732">Signal</keyword>
<keyword evidence="5 10" id="KW-0812">Transmembrane</keyword>
<feature type="region of interest" description="Disordered" evidence="12">
    <location>
        <begin position="28"/>
        <end position="58"/>
    </location>
</feature>
<evidence type="ECO:0000313" key="17">
    <source>
        <dbReference type="EMBL" id="QBQ34862.1"/>
    </source>
</evidence>
<organism evidence="16 19">
    <name type="scientific">Pseudoduganella plicata</name>
    <dbReference type="NCBI Taxonomy" id="321984"/>
    <lineage>
        <taxon>Bacteria</taxon>
        <taxon>Pseudomonadati</taxon>
        <taxon>Pseudomonadota</taxon>
        <taxon>Betaproteobacteria</taxon>
        <taxon>Burkholderiales</taxon>
        <taxon>Oxalobacteraceae</taxon>
        <taxon>Telluria group</taxon>
        <taxon>Pseudoduganella</taxon>
    </lineage>
</organism>
<dbReference type="GO" id="GO:0009279">
    <property type="term" value="C:cell outer membrane"/>
    <property type="evidence" value="ECO:0007669"/>
    <property type="project" value="UniProtKB-SubCell"/>
</dbReference>
<accession>A0A4P7BAJ6</accession>
<reference evidence="16" key="1">
    <citation type="journal article" date="2014" name="Int. J. Syst. Evol. Microbiol.">
        <title>Complete genome sequence of Corynebacterium casei LMG S-19264T (=DSM 44701T), isolated from a smear-ripened cheese.</title>
        <authorList>
            <consortium name="US DOE Joint Genome Institute (JGI-PGF)"/>
            <person name="Walter F."/>
            <person name="Albersmeier A."/>
            <person name="Kalinowski J."/>
            <person name="Ruckert C."/>
        </authorList>
    </citation>
    <scope>NUCLEOTIDE SEQUENCE</scope>
    <source>
        <strain evidence="16">KCTC 12344</strain>
    </source>
</reference>
<dbReference type="EMBL" id="BMWW01000003">
    <property type="protein sequence ID" value="GGY89127.1"/>
    <property type="molecule type" value="Genomic_DNA"/>
</dbReference>
<feature type="signal peptide" evidence="13">
    <location>
        <begin position="1"/>
        <end position="28"/>
    </location>
</feature>
<evidence type="ECO:0000256" key="4">
    <source>
        <dbReference type="ARBA" id="ARBA00022452"/>
    </source>
</evidence>
<dbReference type="OrthoDB" id="8671598at2"/>
<dbReference type="InterPro" id="IPR039426">
    <property type="entry name" value="TonB-dep_rcpt-like"/>
</dbReference>
<dbReference type="Proteomes" id="UP000619512">
    <property type="component" value="Unassembled WGS sequence"/>
</dbReference>
<keyword evidence="4 10" id="KW-1134">Transmembrane beta strand</keyword>
<gene>
    <name evidence="17" type="ORF">E1742_00665</name>
    <name evidence="16" type="ORF">GCM10007388_23240</name>
</gene>
<comment type="subcellular location">
    <subcellularLocation>
        <location evidence="1 10">Cell outer membrane</location>
        <topology evidence="1 10">Multi-pass membrane protein</topology>
    </subcellularLocation>
</comment>
<evidence type="ECO:0000256" key="5">
    <source>
        <dbReference type="ARBA" id="ARBA00022692"/>
    </source>
</evidence>
<reference evidence="17 18" key="2">
    <citation type="submission" date="2019-03" db="EMBL/GenBank/DDBJ databases">
        <title>Draft Genome Sequences of Six Type Strains of the Genus Massilia.</title>
        <authorList>
            <person name="Miess H."/>
            <person name="Frediansyhah A."/>
            <person name="Gross H."/>
        </authorList>
    </citation>
    <scope>NUCLEOTIDE SEQUENCE [LARGE SCALE GENOMIC DNA]</scope>
    <source>
        <strain evidence="17 18">DSM 17505</strain>
    </source>
</reference>
<keyword evidence="3 10" id="KW-0813">Transport</keyword>
<evidence type="ECO:0000256" key="3">
    <source>
        <dbReference type="ARBA" id="ARBA00022448"/>
    </source>
</evidence>
<evidence type="ECO:0000256" key="1">
    <source>
        <dbReference type="ARBA" id="ARBA00004571"/>
    </source>
</evidence>
<dbReference type="InterPro" id="IPR036942">
    <property type="entry name" value="Beta-barrel_TonB_sf"/>
</dbReference>
<dbReference type="PANTHER" id="PTHR40980">
    <property type="entry name" value="PLUG DOMAIN-CONTAINING PROTEIN"/>
    <property type="match status" value="1"/>
</dbReference>
<dbReference type="InterPro" id="IPR037066">
    <property type="entry name" value="Plug_dom_sf"/>
</dbReference>
<evidence type="ECO:0000259" key="15">
    <source>
        <dbReference type="Pfam" id="PF07715"/>
    </source>
</evidence>
<keyword evidence="18" id="KW-1185">Reference proteome</keyword>
<reference evidence="16" key="3">
    <citation type="submission" date="2022-12" db="EMBL/GenBank/DDBJ databases">
        <authorList>
            <person name="Sun Q."/>
            <person name="Kim S."/>
        </authorList>
    </citation>
    <scope>NUCLEOTIDE SEQUENCE</scope>
    <source>
        <strain evidence="16">KCTC 12344</strain>
    </source>
</reference>
<sequence length="751" mass="81968">MPNPASLHRHAVAAAVAAAFCAASTSHAQSAAPVIPDEPAKVEPKTGSGNDAKPLPENIQRVEIKGAVAAYDPRRDDTASKIVVTSEEIQRYGDTSVNDVLKRLPGITVGGAAGRSGGEIRMRGLGSGYTQILLNGERAPAGFSIDTLSPDVIERIEIVRAASAEFSTQSIAGTINIVLKKAVKSAQHVLKIGAGKSADAFNPSGSLQLSDKLGNMSYSMGANVWRYRYDRQSPTEDTRTDPAGRLVMLHRSRQHDWGSPEGLNLSPRVNWTLKNGDTVTWQGFVNVNRGEHASEEVIDTPTGTPPLYDAGTGRQSGHTNFLRSDLNWVRKLDGGGKLDMKLGASDMRSRNTWHELNYRAASLARDSTVRTNTDEWGITSQGKYTAPLMPGHELSMGWDGGATRRDDARIERTVDLPGASPGSADNSDEGYAASVDRLALYVQDEWNVTPRWSMYVGVRWEGIDTASEGGTFETVRQKTSVWSPLAQTLYKIPDTRDQLRLALTRTYKAPPAGNLVPRRFTSTNNTQTEPDRRGNPDLQPELATGIDASYEHYWAENALLSAAVSMRHISGYTRQGLLLDPDGRWVSTPVNDGSAVTRSLELEAKFPLSAIMKDAPGVDMRASVSRNWSRVDAVPGPDNRLDQQTPLSATVGFDYKTRDGKLTTGASFAFRNGGPVRIDVNQTGYQSVRRDLDLYALWKFDARYQLRVAVANALSQDYLFDSAYTEANGVLRRTGRHAGYAQGRATLEVRF</sequence>
<dbReference type="AlphaFoldDB" id="A0A4P7BAJ6"/>
<dbReference type="PROSITE" id="PS52016">
    <property type="entry name" value="TONB_DEPENDENT_REC_3"/>
    <property type="match status" value="1"/>
</dbReference>
<evidence type="ECO:0000256" key="13">
    <source>
        <dbReference type="SAM" id="SignalP"/>
    </source>
</evidence>
<feature type="domain" description="TonB-dependent receptor plug" evidence="15">
    <location>
        <begin position="75"/>
        <end position="174"/>
    </location>
</feature>
<evidence type="ECO:0000256" key="10">
    <source>
        <dbReference type="PROSITE-ProRule" id="PRU01360"/>
    </source>
</evidence>
<keyword evidence="8 17" id="KW-0675">Receptor</keyword>
<dbReference type="InterPro" id="IPR012910">
    <property type="entry name" value="Plug_dom"/>
</dbReference>
<feature type="chain" id="PRO_5043343996" evidence="13">
    <location>
        <begin position="29"/>
        <end position="751"/>
    </location>
</feature>
<dbReference type="SUPFAM" id="SSF56935">
    <property type="entry name" value="Porins"/>
    <property type="match status" value="1"/>
</dbReference>
<comment type="similarity">
    <text evidence="2 10 11">Belongs to the TonB-dependent receptor family.</text>
</comment>
<evidence type="ECO:0000256" key="9">
    <source>
        <dbReference type="ARBA" id="ARBA00023237"/>
    </source>
</evidence>
<evidence type="ECO:0000256" key="2">
    <source>
        <dbReference type="ARBA" id="ARBA00009810"/>
    </source>
</evidence>